<dbReference type="InterPro" id="IPR046905">
    <property type="entry name" value="ABC-3C_MC1"/>
</dbReference>
<protein>
    <submittedName>
        <fullName evidence="1">ABC-three component system middle component 1</fullName>
    </submittedName>
</protein>
<sequence>MSTVQNKDVQFRLIERKMVNYSSWVLCCSMDSVGKLENTWKSIVDCLAVHLQAKLTSEIERSNVYLLLFIEQEIPNYLKMKIEYDRYCCRKLIINEKMPELDIDIQGKIEDLIFNIKEYQQDAESNTLSSWLENNEPSLLEIYEVYKKGSSIENVFTLYSGI</sequence>
<comment type="caution">
    <text evidence="1">The sequence shown here is derived from an EMBL/GenBank/DDBJ whole genome shotgun (WGS) entry which is preliminary data.</text>
</comment>
<dbReference type="RefSeq" id="WP_406764519.1">
    <property type="nucleotide sequence ID" value="NZ_JBJHZY010000001.1"/>
</dbReference>
<accession>A0ABW8TS11</accession>
<dbReference type="Proteomes" id="UP001623661">
    <property type="component" value="Unassembled WGS sequence"/>
</dbReference>
<dbReference type="Pfam" id="PF20289">
    <property type="entry name" value="MComp1"/>
    <property type="match status" value="1"/>
</dbReference>
<name>A0ABW8TS11_9CLOT</name>
<keyword evidence="2" id="KW-1185">Reference proteome</keyword>
<proteinExistence type="predicted"/>
<gene>
    <name evidence="1" type="ORF">ACJDUH_07445</name>
</gene>
<dbReference type="EMBL" id="JBJHZY010000001">
    <property type="protein sequence ID" value="MFL0267933.1"/>
    <property type="molecule type" value="Genomic_DNA"/>
</dbReference>
<evidence type="ECO:0000313" key="1">
    <source>
        <dbReference type="EMBL" id="MFL0267933.1"/>
    </source>
</evidence>
<reference evidence="1 2" key="1">
    <citation type="submission" date="2024-11" db="EMBL/GenBank/DDBJ databases">
        <authorList>
            <person name="Heng Y.C."/>
            <person name="Lim A.C.H."/>
            <person name="Lee J.K.Y."/>
            <person name="Kittelmann S."/>
        </authorList>
    </citation>
    <scope>NUCLEOTIDE SEQUENCE [LARGE SCALE GENOMIC DNA]</scope>
    <source>
        <strain evidence="1 2">WILCCON 0202</strain>
    </source>
</reference>
<evidence type="ECO:0000313" key="2">
    <source>
        <dbReference type="Proteomes" id="UP001623661"/>
    </source>
</evidence>
<organism evidence="1 2">
    <name type="scientific">Candidatus Clostridium radicumherbarum</name>
    <dbReference type="NCBI Taxonomy" id="3381662"/>
    <lineage>
        <taxon>Bacteria</taxon>
        <taxon>Bacillati</taxon>
        <taxon>Bacillota</taxon>
        <taxon>Clostridia</taxon>
        <taxon>Eubacteriales</taxon>
        <taxon>Clostridiaceae</taxon>
        <taxon>Clostridium</taxon>
    </lineage>
</organism>